<dbReference type="InterPro" id="IPR050748">
    <property type="entry name" value="Glycosyltrans_8_dom-fam"/>
</dbReference>
<gene>
    <name evidence="4" type="ORF">JJB47_09125</name>
</gene>
<accession>A0AAW4IWH5</accession>
<protein>
    <submittedName>
        <fullName evidence="4">Glycosyltransferase family 8 protein</fullName>
    </submittedName>
</protein>
<keyword evidence="3" id="KW-0479">Metal-binding</keyword>
<dbReference type="SUPFAM" id="SSF53448">
    <property type="entry name" value="Nucleotide-diphospho-sugar transferases"/>
    <property type="match status" value="1"/>
</dbReference>
<organism evidence="4 5">
    <name type="scientific">Clostridium perfringens</name>
    <dbReference type="NCBI Taxonomy" id="1502"/>
    <lineage>
        <taxon>Bacteria</taxon>
        <taxon>Bacillati</taxon>
        <taxon>Bacillota</taxon>
        <taxon>Clostridia</taxon>
        <taxon>Eubacteriales</taxon>
        <taxon>Clostridiaceae</taxon>
        <taxon>Clostridium</taxon>
    </lineage>
</organism>
<dbReference type="AlphaFoldDB" id="A0AAW4IWH5"/>
<dbReference type="GO" id="GO:0046872">
    <property type="term" value="F:metal ion binding"/>
    <property type="evidence" value="ECO:0007669"/>
    <property type="project" value="UniProtKB-KW"/>
</dbReference>
<sequence length="345" mass="40594">MDCFESDKIAHIVYASDDTFAEIMGISIVSLLHNSKDMDDIVIYILDSGISNENKKKIENLCFQYKRSKPNWITAKDISKELKMNVNTDRGSISQYARLFISSMLPDGLERVLYLDCDIIVNESIRELWELDMQGKTIAALMDAFSRQYRINIDLDPEDIMFNSGVMLIDLNKWKDNNIENKLLSFISRNKGIIQQGDQGALNAILSHDIYSFSPRFNSVTIFYDFSYKEILEYRNPPKFYSEKEIREAVEKPTIIHFTTSFLSRRPWIEGCNHKYVDEWIKYKNMSSWCDNKLWKYKREKGLRGLYLFVILKLPRRFIIKISGFLQIYGRPTMYRLKRIYAGVK</sequence>
<evidence type="ECO:0000313" key="5">
    <source>
        <dbReference type="Proteomes" id="UP000668068"/>
    </source>
</evidence>
<dbReference type="GO" id="GO:0016757">
    <property type="term" value="F:glycosyltransferase activity"/>
    <property type="evidence" value="ECO:0007669"/>
    <property type="project" value="UniProtKB-KW"/>
</dbReference>
<dbReference type="RefSeq" id="WP_003478817.1">
    <property type="nucleotide sequence ID" value="NZ_CATNWM010000003.1"/>
</dbReference>
<dbReference type="EMBL" id="JAENQP010000004">
    <property type="protein sequence ID" value="MBO3358943.1"/>
    <property type="molecule type" value="Genomic_DNA"/>
</dbReference>
<dbReference type="InterPro" id="IPR029044">
    <property type="entry name" value="Nucleotide-diphossugar_trans"/>
</dbReference>
<comment type="caution">
    <text evidence="4">The sequence shown here is derived from an EMBL/GenBank/DDBJ whole genome shotgun (WGS) entry which is preliminary data.</text>
</comment>
<dbReference type="PANTHER" id="PTHR13778:SF47">
    <property type="entry name" value="LIPOPOLYSACCHARIDE 1,3-GALACTOSYLTRANSFERASE"/>
    <property type="match status" value="1"/>
</dbReference>
<dbReference type="CDD" id="cd04194">
    <property type="entry name" value="GT8_A4GalT_like"/>
    <property type="match status" value="1"/>
</dbReference>
<dbReference type="PANTHER" id="PTHR13778">
    <property type="entry name" value="GLYCOSYLTRANSFERASE 8 DOMAIN-CONTAINING PROTEIN"/>
    <property type="match status" value="1"/>
</dbReference>
<dbReference type="Pfam" id="PF01501">
    <property type="entry name" value="Glyco_transf_8"/>
    <property type="match status" value="1"/>
</dbReference>
<evidence type="ECO:0000256" key="3">
    <source>
        <dbReference type="ARBA" id="ARBA00022723"/>
    </source>
</evidence>
<dbReference type="Proteomes" id="UP000668068">
    <property type="component" value="Unassembled WGS sequence"/>
</dbReference>
<keyword evidence="1" id="KW-0328">Glycosyltransferase</keyword>
<reference evidence="4" key="1">
    <citation type="submission" date="2020-12" db="EMBL/GenBank/DDBJ databases">
        <title>Comparative genomics of Clostridium perfringens reveals patterns of host-associated phylogenetic clades and virulence factors.</title>
        <authorList>
            <person name="Smith A.H."/>
            <person name="Geier R."/>
        </authorList>
    </citation>
    <scope>NUCLEOTIDE SEQUENCE</scope>
    <source>
        <strain evidence="4">CHD30677R</strain>
    </source>
</reference>
<dbReference type="InterPro" id="IPR002495">
    <property type="entry name" value="Glyco_trans_8"/>
</dbReference>
<evidence type="ECO:0000256" key="2">
    <source>
        <dbReference type="ARBA" id="ARBA00022679"/>
    </source>
</evidence>
<keyword evidence="2" id="KW-0808">Transferase</keyword>
<evidence type="ECO:0000313" key="4">
    <source>
        <dbReference type="EMBL" id="MBO3358943.1"/>
    </source>
</evidence>
<evidence type="ECO:0000256" key="1">
    <source>
        <dbReference type="ARBA" id="ARBA00022676"/>
    </source>
</evidence>
<proteinExistence type="predicted"/>
<dbReference type="Gene3D" id="3.90.550.10">
    <property type="entry name" value="Spore Coat Polysaccharide Biosynthesis Protein SpsA, Chain A"/>
    <property type="match status" value="1"/>
</dbReference>
<name>A0AAW4IWH5_CLOPF</name>